<evidence type="ECO:0000313" key="3">
    <source>
        <dbReference type="Proteomes" id="UP000243502"/>
    </source>
</evidence>
<protein>
    <submittedName>
        <fullName evidence="2">Uncharacterized protein</fullName>
    </submittedName>
</protein>
<sequence>MARFTDACVYHDPTDKDLLAMGHQRPLRALNDGRVTAIQVINTWLVAIVVDVHACGHSDAFYYKLRERAASSLVQWDRTGEPRGCVRHPQSGRRRDDGAPSKEYLQP</sequence>
<name>A0A2I8ETP4_9BURK</name>
<dbReference type="OrthoDB" id="8481696at2"/>
<evidence type="ECO:0000256" key="1">
    <source>
        <dbReference type="SAM" id="MobiDB-lite"/>
    </source>
</evidence>
<gene>
    <name evidence="2" type="ORF">C2L65_25115</name>
</gene>
<dbReference type="EMBL" id="CP026112">
    <property type="protein sequence ID" value="AUT62860.1"/>
    <property type="molecule type" value="Genomic_DNA"/>
</dbReference>
<accession>A0A2I8ETP4</accession>
<dbReference type="KEGG" id="pter:C2L65_25115"/>
<feature type="region of interest" description="Disordered" evidence="1">
    <location>
        <begin position="80"/>
        <end position="107"/>
    </location>
</feature>
<reference evidence="2 3" key="1">
    <citation type="submission" date="2018-01" db="EMBL/GenBank/DDBJ databases">
        <title>Species boundaries and ecological features among Paraburkholderia terrae DSMZ17804T, P. hospita DSMZ17164T and P. caribensis DSMZ13236T.</title>
        <authorList>
            <person name="Pratama A.A."/>
        </authorList>
    </citation>
    <scope>NUCLEOTIDE SEQUENCE [LARGE SCALE GENOMIC DNA]</scope>
    <source>
        <strain evidence="2 3">DSM 17804</strain>
    </source>
</reference>
<dbReference type="Proteomes" id="UP000243502">
    <property type="component" value="Chromosome 2"/>
</dbReference>
<dbReference type="AlphaFoldDB" id="A0A2I8ETP4"/>
<dbReference type="RefSeq" id="WP_042312422.1">
    <property type="nucleotide sequence ID" value="NZ_CP026112.1"/>
</dbReference>
<proteinExistence type="predicted"/>
<evidence type="ECO:0000313" key="2">
    <source>
        <dbReference type="EMBL" id="AUT62860.1"/>
    </source>
</evidence>
<organism evidence="2 3">
    <name type="scientific">Paraburkholderia terrae</name>
    <dbReference type="NCBI Taxonomy" id="311230"/>
    <lineage>
        <taxon>Bacteria</taxon>
        <taxon>Pseudomonadati</taxon>
        <taxon>Pseudomonadota</taxon>
        <taxon>Betaproteobacteria</taxon>
        <taxon>Burkholderiales</taxon>
        <taxon>Burkholderiaceae</taxon>
        <taxon>Paraburkholderia</taxon>
    </lineage>
</organism>